<organism evidence="1 2">
    <name type="scientific">Flavobacterium branchiicola</name>
    <dbReference type="NCBI Taxonomy" id="1114875"/>
    <lineage>
        <taxon>Bacteria</taxon>
        <taxon>Pseudomonadati</taxon>
        <taxon>Bacteroidota</taxon>
        <taxon>Flavobacteriia</taxon>
        <taxon>Flavobacteriales</taxon>
        <taxon>Flavobacteriaceae</taxon>
        <taxon>Flavobacterium</taxon>
    </lineage>
</organism>
<evidence type="ECO:0000313" key="1">
    <source>
        <dbReference type="EMBL" id="MFC4746213.1"/>
    </source>
</evidence>
<dbReference type="RefSeq" id="WP_213254661.1">
    <property type="nucleotide sequence ID" value="NZ_JAGYWA010000001.1"/>
</dbReference>
<dbReference type="EMBL" id="JBHSGV010000001">
    <property type="protein sequence ID" value="MFC4746213.1"/>
    <property type="molecule type" value="Genomic_DNA"/>
</dbReference>
<accession>A0ABV9P7D9</accession>
<proteinExistence type="predicted"/>
<dbReference type="PROSITE" id="PS51257">
    <property type="entry name" value="PROKAR_LIPOPROTEIN"/>
    <property type="match status" value="1"/>
</dbReference>
<sequence length="110" mass="12521">MIINTKKQFFWSKIRKNLLFIIAVLLLSACTKKEAFKIDSFKTNTGWGYTIAYKNKTIIKQSVVPVISNAKSFSSEEDALKIGNLVVHKLQQKTSPTVTKNDLILLKIKF</sequence>
<name>A0ABV9P7D9_9FLAO</name>
<dbReference type="Proteomes" id="UP001595935">
    <property type="component" value="Unassembled WGS sequence"/>
</dbReference>
<protein>
    <submittedName>
        <fullName evidence="1">DUF4907 domain-containing protein</fullName>
    </submittedName>
</protein>
<reference evidence="2" key="1">
    <citation type="journal article" date="2019" name="Int. J. Syst. Evol. Microbiol.">
        <title>The Global Catalogue of Microorganisms (GCM) 10K type strain sequencing project: providing services to taxonomists for standard genome sequencing and annotation.</title>
        <authorList>
            <consortium name="The Broad Institute Genomics Platform"/>
            <consortium name="The Broad Institute Genome Sequencing Center for Infectious Disease"/>
            <person name="Wu L."/>
            <person name="Ma J."/>
        </authorList>
    </citation>
    <scope>NUCLEOTIDE SEQUENCE [LARGE SCALE GENOMIC DNA]</scope>
    <source>
        <strain evidence="2">WYCCWR 13023</strain>
    </source>
</reference>
<gene>
    <name evidence="1" type="ORF">ACFO5S_02065</name>
</gene>
<evidence type="ECO:0000313" key="2">
    <source>
        <dbReference type="Proteomes" id="UP001595935"/>
    </source>
</evidence>
<dbReference type="InterPro" id="IPR032593">
    <property type="entry name" value="DUF4907"/>
</dbReference>
<comment type="caution">
    <text evidence="1">The sequence shown here is derived from an EMBL/GenBank/DDBJ whole genome shotgun (WGS) entry which is preliminary data.</text>
</comment>
<dbReference type="Pfam" id="PF16250">
    <property type="entry name" value="DUF4907"/>
    <property type="match status" value="1"/>
</dbReference>
<keyword evidence="2" id="KW-1185">Reference proteome</keyword>